<dbReference type="Pfam" id="PF03693">
    <property type="entry name" value="ParD_antitoxin"/>
    <property type="match status" value="1"/>
</dbReference>
<comment type="caution">
    <text evidence="3">The sequence shown here is derived from an EMBL/GenBank/DDBJ whole genome shotgun (WGS) entry which is preliminary data.</text>
</comment>
<organism evidence="3 4">
    <name type="scientific">Paraburkholderia bengalensis</name>
    <dbReference type="NCBI Taxonomy" id="2747562"/>
    <lineage>
        <taxon>Bacteria</taxon>
        <taxon>Pseudomonadati</taxon>
        <taxon>Pseudomonadota</taxon>
        <taxon>Betaproteobacteria</taxon>
        <taxon>Burkholderiales</taxon>
        <taxon>Burkholderiaceae</taxon>
        <taxon>Paraburkholderia</taxon>
    </lineage>
</organism>
<dbReference type="PANTHER" id="PTHR36582:SF2">
    <property type="entry name" value="ANTITOXIN PARD"/>
    <property type="match status" value="1"/>
</dbReference>
<comment type="similarity">
    <text evidence="1">Belongs to the ParD antitoxin family.</text>
</comment>
<dbReference type="CDD" id="cd22231">
    <property type="entry name" value="RHH_NikR_HicB-like"/>
    <property type="match status" value="1"/>
</dbReference>
<dbReference type="InterPro" id="IPR038296">
    <property type="entry name" value="ParD_sf"/>
</dbReference>
<dbReference type="PANTHER" id="PTHR36582">
    <property type="entry name" value="ANTITOXIN PARD"/>
    <property type="match status" value="1"/>
</dbReference>
<dbReference type="InterPro" id="IPR010985">
    <property type="entry name" value="Ribbon_hlx_hlx"/>
</dbReference>
<accession>A0ABU8ISU5</accession>
<proteinExistence type="inferred from homology"/>
<evidence type="ECO:0000313" key="3">
    <source>
        <dbReference type="EMBL" id="MEI5998529.1"/>
    </source>
</evidence>
<gene>
    <name evidence="3" type="ORF">H3V53_15315</name>
</gene>
<reference evidence="3 4" key="1">
    <citation type="journal article" date="2022" name="Arch. Microbiol.">
        <title>Paraburkholderia bengalensis sp. nov. isolated from roots of Oryza sativa, IR64.</title>
        <authorList>
            <person name="Nag P."/>
            <person name="Mondal N."/>
            <person name="Sarkar J."/>
            <person name="Das S."/>
        </authorList>
    </citation>
    <scope>NUCLEOTIDE SEQUENCE [LARGE SCALE GENOMIC DNA]</scope>
    <source>
        <strain evidence="3 4">IR64_4_BI</strain>
    </source>
</reference>
<name>A0ABU8ISU5_9BURK</name>
<dbReference type="Gene3D" id="6.10.10.120">
    <property type="entry name" value="Antitoxin ParD1-like"/>
    <property type="match status" value="1"/>
</dbReference>
<evidence type="ECO:0000256" key="2">
    <source>
        <dbReference type="ARBA" id="ARBA00022649"/>
    </source>
</evidence>
<dbReference type="SUPFAM" id="SSF47598">
    <property type="entry name" value="Ribbon-helix-helix"/>
    <property type="match status" value="1"/>
</dbReference>
<dbReference type="EMBL" id="JACFYJ010000021">
    <property type="protein sequence ID" value="MEI5998529.1"/>
    <property type="molecule type" value="Genomic_DNA"/>
</dbReference>
<sequence>MGKNTSVSLGDHFAEFVEDRVRAGRYDTASDVVRAGLRLLEEQEAKLDALRVELEKGERSGP</sequence>
<protein>
    <submittedName>
        <fullName evidence="3">Type II toxin-antitoxin system ParD family antitoxin</fullName>
    </submittedName>
</protein>
<dbReference type="Proteomes" id="UP001386437">
    <property type="component" value="Unassembled WGS sequence"/>
</dbReference>
<keyword evidence="4" id="KW-1185">Reference proteome</keyword>
<dbReference type="NCBIfam" id="TIGR02606">
    <property type="entry name" value="antidote_CC2985"/>
    <property type="match status" value="1"/>
</dbReference>
<feature type="non-terminal residue" evidence="3">
    <location>
        <position position="62"/>
    </location>
</feature>
<dbReference type="RefSeq" id="WP_336598680.1">
    <property type="nucleotide sequence ID" value="NZ_JACFYJ010000021.1"/>
</dbReference>
<evidence type="ECO:0000313" key="4">
    <source>
        <dbReference type="Proteomes" id="UP001386437"/>
    </source>
</evidence>
<keyword evidence="2" id="KW-1277">Toxin-antitoxin system</keyword>
<evidence type="ECO:0000256" key="1">
    <source>
        <dbReference type="ARBA" id="ARBA00008580"/>
    </source>
</evidence>
<dbReference type="InterPro" id="IPR022789">
    <property type="entry name" value="ParD"/>
</dbReference>